<accession>A0A2A2KP79</accession>
<dbReference type="EMBL" id="LIAE01008038">
    <property type="protein sequence ID" value="PAV75781.1"/>
    <property type="molecule type" value="Genomic_DNA"/>
</dbReference>
<dbReference type="Proteomes" id="UP000218231">
    <property type="component" value="Unassembled WGS sequence"/>
</dbReference>
<sequence>MPSGEIGRVGAYCQQMTRKEGIGDEEEEEENRRAEGQMRGARVTVLTDGLYEGVIGEYLISIDRPEQLELFGAVLDGHVLLSLHHSQLQFGFRARNVALDR</sequence>
<reference evidence="2 3" key="1">
    <citation type="journal article" date="2017" name="Curr. Biol.">
        <title>Genome architecture and evolution of a unichromosomal asexual nematode.</title>
        <authorList>
            <person name="Fradin H."/>
            <person name="Zegar C."/>
            <person name="Gutwein M."/>
            <person name="Lucas J."/>
            <person name="Kovtun M."/>
            <person name="Corcoran D."/>
            <person name="Baugh L.R."/>
            <person name="Kiontke K."/>
            <person name="Gunsalus K."/>
            <person name="Fitch D.H."/>
            <person name="Piano F."/>
        </authorList>
    </citation>
    <scope>NUCLEOTIDE SEQUENCE [LARGE SCALE GENOMIC DNA]</scope>
    <source>
        <strain evidence="2">PF1309</strain>
    </source>
</reference>
<name>A0A2A2KP79_9BILA</name>
<keyword evidence="3" id="KW-1185">Reference proteome</keyword>
<evidence type="ECO:0000256" key="1">
    <source>
        <dbReference type="SAM" id="MobiDB-lite"/>
    </source>
</evidence>
<feature type="region of interest" description="Disordered" evidence="1">
    <location>
        <begin position="17"/>
        <end position="36"/>
    </location>
</feature>
<evidence type="ECO:0000313" key="3">
    <source>
        <dbReference type="Proteomes" id="UP000218231"/>
    </source>
</evidence>
<evidence type="ECO:0000313" key="2">
    <source>
        <dbReference type="EMBL" id="PAV75781.1"/>
    </source>
</evidence>
<proteinExistence type="predicted"/>
<gene>
    <name evidence="2" type="ORF">WR25_11726</name>
</gene>
<protein>
    <submittedName>
        <fullName evidence="2">Uncharacterized protein</fullName>
    </submittedName>
</protein>
<comment type="caution">
    <text evidence="2">The sequence shown here is derived from an EMBL/GenBank/DDBJ whole genome shotgun (WGS) entry which is preliminary data.</text>
</comment>
<dbReference type="AlphaFoldDB" id="A0A2A2KP79"/>
<organism evidence="2 3">
    <name type="scientific">Diploscapter pachys</name>
    <dbReference type="NCBI Taxonomy" id="2018661"/>
    <lineage>
        <taxon>Eukaryota</taxon>
        <taxon>Metazoa</taxon>
        <taxon>Ecdysozoa</taxon>
        <taxon>Nematoda</taxon>
        <taxon>Chromadorea</taxon>
        <taxon>Rhabditida</taxon>
        <taxon>Rhabditina</taxon>
        <taxon>Rhabditomorpha</taxon>
        <taxon>Rhabditoidea</taxon>
        <taxon>Rhabditidae</taxon>
        <taxon>Diploscapter</taxon>
    </lineage>
</organism>